<evidence type="ECO:0000313" key="1">
    <source>
        <dbReference type="EMBL" id="GAG98392.1"/>
    </source>
</evidence>
<accession>X1CZT1</accession>
<dbReference type="AlphaFoldDB" id="X1CZT1"/>
<name>X1CZT1_9ZZZZ</name>
<protein>
    <submittedName>
        <fullName evidence="1">Uncharacterized protein</fullName>
    </submittedName>
</protein>
<feature type="non-terminal residue" evidence="1">
    <location>
        <position position="1"/>
    </location>
</feature>
<comment type="caution">
    <text evidence="1">The sequence shown here is derived from an EMBL/GenBank/DDBJ whole genome shotgun (WGS) entry which is preliminary data.</text>
</comment>
<organism evidence="1">
    <name type="scientific">marine sediment metagenome</name>
    <dbReference type="NCBI Taxonomy" id="412755"/>
    <lineage>
        <taxon>unclassified sequences</taxon>
        <taxon>metagenomes</taxon>
        <taxon>ecological metagenomes</taxon>
    </lineage>
</organism>
<dbReference type="EMBL" id="BART01021284">
    <property type="protein sequence ID" value="GAG98392.1"/>
    <property type="molecule type" value="Genomic_DNA"/>
</dbReference>
<proteinExistence type="predicted"/>
<sequence>AHEFDELPAFNGDVGASERTIRIELHISEMADLKETMEKGVGAEFLLAW</sequence>
<reference evidence="1" key="1">
    <citation type="journal article" date="2014" name="Front. Microbiol.">
        <title>High frequency of phylogenetically diverse reductive dehalogenase-homologous genes in deep subseafloor sedimentary metagenomes.</title>
        <authorList>
            <person name="Kawai M."/>
            <person name="Futagami T."/>
            <person name="Toyoda A."/>
            <person name="Takaki Y."/>
            <person name="Nishi S."/>
            <person name="Hori S."/>
            <person name="Arai W."/>
            <person name="Tsubouchi T."/>
            <person name="Morono Y."/>
            <person name="Uchiyama I."/>
            <person name="Ito T."/>
            <person name="Fujiyama A."/>
            <person name="Inagaki F."/>
            <person name="Takami H."/>
        </authorList>
    </citation>
    <scope>NUCLEOTIDE SEQUENCE</scope>
    <source>
        <strain evidence="1">Expedition CK06-06</strain>
    </source>
</reference>
<gene>
    <name evidence="1" type="ORF">S01H4_39316</name>
</gene>